<reference evidence="1" key="2">
    <citation type="submission" date="2023-03" db="EMBL/GenBank/DDBJ databases">
        <authorList>
            <person name="Zhang Z."/>
        </authorList>
    </citation>
    <scope>NUCLEOTIDE SEQUENCE</scope>
    <source>
        <strain evidence="1">DSA</strain>
    </source>
</reference>
<protein>
    <submittedName>
        <fullName evidence="1">Uncharacterized protein</fullName>
    </submittedName>
</protein>
<keyword evidence="2" id="KW-1185">Reference proteome</keyword>
<dbReference type="AlphaFoldDB" id="A0AAW7Z8C0"/>
<proteinExistence type="predicted"/>
<organism evidence="1 2">
    <name type="scientific">Desulforamulus aquiferis</name>
    <dbReference type="NCBI Taxonomy" id="1397668"/>
    <lineage>
        <taxon>Bacteria</taxon>
        <taxon>Bacillati</taxon>
        <taxon>Bacillota</taxon>
        <taxon>Clostridia</taxon>
        <taxon>Eubacteriales</taxon>
        <taxon>Peptococcaceae</taxon>
        <taxon>Desulforamulus</taxon>
    </lineage>
</organism>
<comment type="caution">
    <text evidence="1">The sequence shown here is derived from an EMBL/GenBank/DDBJ whole genome shotgun (WGS) entry which is preliminary data.</text>
</comment>
<gene>
    <name evidence="1" type="ORF">P6N53_01780</name>
</gene>
<name>A0AAW7Z8C0_9FIRM</name>
<evidence type="ECO:0000313" key="1">
    <source>
        <dbReference type="EMBL" id="MDO7785957.1"/>
    </source>
</evidence>
<reference evidence="1" key="1">
    <citation type="journal article" date="2023" name="J. Hazard. Mater.">
        <title>Anaerobic biodegradation of pyrene and benzo[a]pyrene by a new sulfate-reducing Desulforamulus aquiferis strain DSA.</title>
        <authorList>
            <person name="Zhang Z."/>
            <person name="Sun J."/>
            <person name="Gong X."/>
            <person name="Wang C."/>
            <person name="Wang H."/>
        </authorList>
    </citation>
    <scope>NUCLEOTIDE SEQUENCE</scope>
    <source>
        <strain evidence="1">DSA</strain>
    </source>
</reference>
<accession>A0AAW7Z8C0</accession>
<dbReference type="EMBL" id="JARPTC010000002">
    <property type="protein sequence ID" value="MDO7785957.1"/>
    <property type="molecule type" value="Genomic_DNA"/>
</dbReference>
<dbReference type="Proteomes" id="UP001172911">
    <property type="component" value="Unassembled WGS sequence"/>
</dbReference>
<dbReference type="RefSeq" id="WP_304540674.1">
    <property type="nucleotide sequence ID" value="NZ_JARPTC010000002.1"/>
</dbReference>
<evidence type="ECO:0000313" key="2">
    <source>
        <dbReference type="Proteomes" id="UP001172911"/>
    </source>
</evidence>
<sequence>MNKLRQNMNSTERILSVVGGIAFTGLGRSDSFKKSLLGKGMTLLGVKTATVGLIGYDPVIDWLKQEEDDEDFF</sequence>